<dbReference type="EMBL" id="MU069537">
    <property type="protein sequence ID" value="KAF5839636.1"/>
    <property type="molecule type" value="Genomic_DNA"/>
</dbReference>
<evidence type="ECO:0000256" key="4">
    <source>
        <dbReference type="ARBA" id="ARBA00023242"/>
    </source>
</evidence>
<gene>
    <name evidence="5" type="ORF">DUNSADRAFT_292</name>
</gene>
<dbReference type="PANTHER" id="PTHR31344">
    <property type="entry name" value="NUCLEAR PORE COMPLEX PROTEIN NUP205"/>
    <property type="match status" value="1"/>
</dbReference>
<accession>A0ABQ7GYG0</accession>
<comment type="caution">
    <text evidence="5">The sequence shown here is derived from an EMBL/GenBank/DDBJ whole genome shotgun (WGS) entry which is preliminary data.</text>
</comment>
<organism evidence="5 6">
    <name type="scientific">Dunaliella salina</name>
    <name type="common">Green alga</name>
    <name type="synonym">Protococcus salinus</name>
    <dbReference type="NCBI Taxonomy" id="3046"/>
    <lineage>
        <taxon>Eukaryota</taxon>
        <taxon>Viridiplantae</taxon>
        <taxon>Chlorophyta</taxon>
        <taxon>core chlorophytes</taxon>
        <taxon>Chlorophyceae</taxon>
        <taxon>CS clade</taxon>
        <taxon>Chlamydomonadales</taxon>
        <taxon>Dunaliellaceae</taxon>
        <taxon>Dunaliella</taxon>
    </lineage>
</organism>
<dbReference type="Proteomes" id="UP000815325">
    <property type="component" value="Unassembled WGS sequence"/>
</dbReference>
<comment type="similarity">
    <text evidence="2">Belongs to the NUP186/NUP192/NUP205 family.</text>
</comment>
<name>A0ABQ7GYG0_DUNSA</name>
<keyword evidence="4" id="KW-0539">Nucleus</keyword>
<evidence type="ECO:0000256" key="3">
    <source>
        <dbReference type="ARBA" id="ARBA00022448"/>
    </source>
</evidence>
<evidence type="ECO:0000313" key="6">
    <source>
        <dbReference type="Proteomes" id="UP000815325"/>
    </source>
</evidence>
<comment type="subcellular location">
    <subcellularLocation>
        <location evidence="1">Nucleus</location>
    </subcellularLocation>
</comment>
<reference evidence="5" key="1">
    <citation type="submission" date="2017-08" db="EMBL/GenBank/DDBJ databases">
        <authorList>
            <person name="Polle J.E."/>
            <person name="Barry K."/>
            <person name="Cushman J."/>
            <person name="Schmutz J."/>
            <person name="Tran D."/>
            <person name="Hathwaick L.T."/>
            <person name="Yim W.C."/>
            <person name="Jenkins J."/>
            <person name="Mckie-Krisberg Z.M."/>
            <person name="Prochnik S."/>
            <person name="Lindquist E."/>
            <person name="Dockter R.B."/>
            <person name="Adam C."/>
            <person name="Molina H."/>
            <person name="Bunkerborg J."/>
            <person name="Jin E."/>
            <person name="Buchheim M."/>
            <person name="Magnuson J."/>
        </authorList>
    </citation>
    <scope>NUCLEOTIDE SEQUENCE</scope>
    <source>
        <strain evidence="5">CCAP 19/18</strain>
    </source>
</reference>
<keyword evidence="3" id="KW-0813">Transport</keyword>
<dbReference type="PANTHER" id="PTHR31344:SF0">
    <property type="entry name" value="NUCLEAR PORE COMPLEX PROTEIN NUP205"/>
    <property type="match status" value="1"/>
</dbReference>
<dbReference type="InterPro" id="IPR021827">
    <property type="entry name" value="Nup186/Nup192/Nup205"/>
</dbReference>
<keyword evidence="6" id="KW-1185">Reference proteome</keyword>
<sequence length="694" mass="75107">MNADSETLLGFLQASISQQDPVVGADPEVVALALHSKRDSLLHVLDYKRPSPESARQVESLSVTTPKYGEQRLDAEPDRRLALLLSRELQLDEVLCVEYLIAALEERGSFTADTAAGLYLEERQSTVKCLMLLLQDVLQQDLSPQDPPKPRTVAGLEMLQFVGRKGKGMDHSLEPNASSTIHQVLDEAGVPVSRAHLLQLEKRLLCKCLLYALLLQQHVAPQVVASMLELLGGANARLKAAGLAPPNAVVAPAVTTPPTEGLPAVLRLCWGTLLASANPAQHRQEASRVLVEAQAAGVFRTLRKVFDNPNLKIDDEAHQEAVATCVYRLLGQALVADRALRSAEQSRLDGPLSKAMAERCMKVVKRTGGGGVAFAPLAADDAAMNADHNGTVLGLLSAVFAAHPRLWLAADTHDMLRGPIENLIARTVTHDVMKVSPEVRVPFLEMMSSLAVGEYGTSLVLRQFAEMARSPSLEVLTWRKLFTAIVEYCVRYNTVLAEIARAGLSTGSLSVPVREERLMNTHEANILIAFLALFRQVIEQGTAAEVRAFLEGLERELSPVLSGFPLTEPMFQLMCHPVPNTVKASLDEVLSSMAHRFKDTSGVHLLERLVQCAAVTPGGPMLPGMPRLDLGWRHAGERQWASGWRLGAGPLHRLCGAARAGSPVDERVQGPLPEMGSCQCRLPALGADAGARGP</sequence>
<dbReference type="Pfam" id="PF11894">
    <property type="entry name" value="Nup192"/>
    <property type="match status" value="1"/>
</dbReference>
<evidence type="ECO:0000256" key="1">
    <source>
        <dbReference type="ARBA" id="ARBA00004123"/>
    </source>
</evidence>
<proteinExistence type="inferred from homology"/>
<evidence type="ECO:0000313" key="5">
    <source>
        <dbReference type="EMBL" id="KAF5839636.1"/>
    </source>
</evidence>
<protein>
    <submittedName>
        <fullName evidence="5">Uncharacterized protein</fullName>
    </submittedName>
</protein>
<evidence type="ECO:0000256" key="2">
    <source>
        <dbReference type="ARBA" id="ARBA00005892"/>
    </source>
</evidence>